<protein>
    <recommendedName>
        <fullName evidence="4">SH3b domain-containing protein</fullName>
    </recommendedName>
</protein>
<dbReference type="Pfam" id="PF00515">
    <property type="entry name" value="TPR_1"/>
    <property type="match status" value="1"/>
</dbReference>
<evidence type="ECO:0000313" key="5">
    <source>
        <dbReference type="EMBL" id="KAA6302132.1"/>
    </source>
</evidence>
<dbReference type="InterPro" id="IPR003646">
    <property type="entry name" value="SH3-like_bac-type"/>
</dbReference>
<dbReference type="Proteomes" id="UP000324575">
    <property type="component" value="Unassembled WGS sequence"/>
</dbReference>
<evidence type="ECO:0000256" key="1">
    <source>
        <dbReference type="PROSITE-ProRule" id="PRU00339"/>
    </source>
</evidence>
<evidence type="ECO:0000256" key="2">
    <source>
        <dbReference type="SAM" id="Phobius"/>
    </source>
</evidence>
<gene>
    <name evidence="5" type="ORF">EZS26_001733</name>
</gene>
<dbReference type="PROSITE" id="PS51257">
    <property type="entry name" value="PROKAR_LIPOPROTEIN"/>
    <property type="match status" value="1"/>
</dbReference>
<evidence type="ECO:0000313" key="6">
    <source>
        <dbReference type="Proteomes" id="UP000324575"/>
    </source>
</evidence>
<sequence length="248" mass="27705">MKSKLLSILFIASVGCLSAQTSVEQANTAYTAKDYPKAVDLYQQSLQENGISATVYYNLGNTYFRMNKIAPAILNYERALLLDPGNKDIRHNLAFAQSKTVDKIEPIGEFFLTTAYNAVKNVYSANQWSRIAITCFILFIAALFSFFFTRKILWKKMGFYAGLGFFAGCLLANIFAYNQKKVLTHRNTSVIFAPTVTIKSTPDDSGTDLFILHEGTTVEVTNHLGNWTEIETADGNVGWIKTSDIEII</sequence>
<feature type="repeat" description="TPR" evidence="1">
    <location>
        <begin position="53"/>
        <end position="86"/>
    </location>
</feature>
<dbReference type="Gene3D" id="2.30.30.40">
    <property type="entry name" value="SH3 Domains"/>
    <property type="match status" value="1"/>
</dbReference>
<evidence type="ECO:0000256" key="3">
    <source>
        <dbReference type="SAM" id="SignalP"/>
    </source>
</evidence>
<keyword evidence="2" id="KW-0472">Membrane</keyword>
<evidence type="ECO:0000259" key="4">
    <source>
        <dbReference type="Pfam" id="PF08239"/>
    </source>
</evidence>
<accession>A0A5M8P174</accession>
<dbReference type="PROSITE" id="PS50005">
    <property type="entry name" value="TPR"/>
    <property type="match status" value="1"/>
</dbReference>
<dbReference type="Pfam" id="PF08239">
    <property type="entry name" value="SH3_3"/>
    <property type="match status" value="1"/>
</dbReference>
<dbReference type="EMBL" id="SNRX01000010">
    <property type="protein sequence ID" value="KAA6302132.1"/>
    <property type="molecule type" value="Genomic_DNA"/>
</dbReference>
<dbReference type="AlphaFoldDB" id="A0A5M8P174"/>
<dbReference type="InterPro" id="IPR011990">
    <property type="entry name" value="TPR-like_helical_dom_sf"/>
</dbReference>
<keyword evidence="1" id="KW-0802">TPR repeat</keyword>
<reference evidence="5 6" key="1">
    <citation type="submission" date="2019-03" db="EMBL/GenBank/DDBJ databases">
        <title>Single cell metagenomics reveals metabolic interactions within the superorganism composed of flagellate Streblomastix strix and complex community of Bacteroidetes bacteria on its surface.</title>
        <authorList>
            <person name="Treitli S.C."/>
            <person name="Kolisko M."/>
            <person name="Husnik F."/>
            <person name="Keeling P."/>
            <person name="Hampl V."/>
        </authorList>
    </citation>
    <scope>NUCLEOTIDE SEQUENCE [LARGE SCALE GENOMIC DNA]</scope>
    <source>
        <strain evidence="5">St1</strain>
    </source>
</reference>
<feature type="chain" id="PRO_5024326068" description="SH3b domain-containing protein" evidence="3">
    <location>
        <begin position="20"/>
        <end position="248"/>
    </location>
</feature>
<dbReference type="PROSITE" id="PS50293">
    <property type="entry name" value="TPR_REGION"/>
    <property type="match status" value="1"/>
</dbReference>
<comment type="caution">
    <text evidence="5">The sequence shown here is derived from an EMBL/GenBank/DDBJ whole genome shotgun (WGS) entry which is preliminary data.</text>
</comment>
<dbReference type="InterPro" id="IPR019734">
    <property type="entry name" value="TPR_rpt"/>
</dbReference>
<feature type="domain" description="SH3b" evidence="4">
    <location>
        <begin position="196"/>
        <end position="245"/>
    </location>
</feature>
<dbReference type="SMART" id="SM00028">
    <property type="entry name" value="TPR"/>
    <property type="match status" value="2"/>
</dbReference>
<organism evidence="5 6">
    <name type="scientific">Candidatus Ordinivivax streblomastigis</name>
    <dbReference type="NCBI Taxonomy" id="2540710"/>
    <lineage>
        <taxon>Bacteria</taxon>
        <taxon>Pseudomonadati</taxon>
        <taxon>Bacteroidota</taxon>
        <taxon>Bacteroidia</taxon>
        <taxon>Bacteroidales</taxon>
        <taxon>Candidatus Ordinivivax</taxon>
    </lineage>
</organism>
<name>A0A5M8P174_9BACT</name>
<feature type="transmembrane region" description="Helical" evidence="2">
    <location>
        <begin position="128"/>
        <end position="147"/>
    </location>
</feature>
<dbReference type="Gene3D" id="1.25.40.10">
    <property type="entry name" value="Tetratricopeptide repeat domain"/>
    <property type="match status" value="1"/>
</dbReference>
<feature type="transmembrane region" description="Helical" evidence="2">
    <location>
        <begin position="159"/>
        <end position="177"/>
    </location>
</feature>
<keyword evidence="2" id="KW-0812">Transmembrane</keyword>
<dbReference type="SUPFAM" id="SSF48452">
    <property type="entry name" value="TPR-like"/>
    <property type="match status" value="1"/>
</dbReference>
<feature type="signal peptide" evidence="3">
    <location>
        <begin position="1"/>
        <end position="19"/>
    </location>
</feature>
<keyword evidence="3" id="KW-0732">Signal</keyword>
<proteinExistence type="predicted"/>
<keyword evidence="2" id="KW-1133">Transmembrane helix</keyword>